<feature type="transmembrane region" description="Helical" evidence="8">
    <location>
        <begin position="399"/>
        <end position="416"/>
    </location>
</feature>
<dbReference type="InterPro" id="IPR004761">
    <property type="entry name" value="Spore_GerAB"/>
</dbReference>
<keyword evidence="6 8" id="KW-1133">Transmembrane helix</keyword>
<keyword evidence="4" id="KW-0309">Germination</keyword>
<evidence type="ECO:0000256" key="5">
    <source>
        <dbReference type="ARBA" id="ARBA00022692"/>
    </source>
</evidence>
<feature type="transmembrane region" description="Helical" evidence="8">
    <location>
        <begin position="240"/>
        <end position="257"/>
    </location>
</feature>
<comment type="caution">
    <text evidence="9">The sequence shown here is derived from an EMBL/GenBank/DDBJ whole genome shotgun (WGS) entry which is preliminary data.</text>
</comment>
<comment type="similarity">
    <text evidence="2">Belongs to the amino acid-polyamine-organocation (APC) superfamily. Spore germination protein (SGP) (TC 2.A.3.9) family.</text>
</comment>
<protein>
    <recommendedName>
        <fullName evidence="11">Spore germination protein</fullName>
    </recommendedName>
</protein>
<evidence type="ECO:0000256" key="6">
    <source>
        <dbReference type="ARBA" id="ARBA00022989"/>
    </source>
</evidence>
<keyword evidence="3" id="KW-0813">Transport</keyword>
<dbReference type="Pfam" id="PF03845">
    <property type="entry name" value="Spore_permease"/>
    <property type="match status" value="1"/>
</dbReference>
<organism evidence="9 10">
    <name type="scientific">Paenibacillus athensensis</name>
    <dbReference type="NCBI Taxonomy" id="1967502"/>
    <lineage>
        <taxon>Bacteria</taxon>
        <taxon>Bacillati</taxon>
        <taxon>Bacillota</taxon>
        <taxon>Bacilli</taxon>
        <taxon>Bacillales</taxon>
        <taxon>Paenibacillaceae</taxon>
        <taxon>Paenibacillus</taxon>
    </lineage>
</organism>
<name>A0A4Y8Q5B9_9BACL</name>
<evidence type="ECO:0000256" key="7">
    <source>
        <dbReference type="ARBA" id="ARBA00023136"/>
    </source>
</evidence>
<feature type="transmembrane region" description="Helical" evidence="8">
    <location>
        <begin position="206"/>
        <end position="228"/>
    </location>
</feature>
<evidence type="ECO:0000313" key="9">
    <source>
        <dbReference type="EMBL" id="TFE89281.1"/>
    </source>
</evidence>
<evidence type="ECO:0000256" key="2">
    <source>
        <dbReference type="ARBA" id="ARBA00007998"/>
    </source>
</evidence>
<dbReference type="PANTHER" id="PTHR34975">
    <property type="entry name" value="SPORE GERMINATION PROTEIN A2"/>
    <property type="match status" value="1"/>
</dbReference>
<feature type="transmembrane region" description="Helical" evidence="8">
    <location>
        <begin position="512"/>
        <end position="533"/>
    </location>
</feature>
<dbReference type="AlphaFoldDB" id="A0A4Y8Q5B9"/>
<dbReference type="Proteomes" id="UP000298246">
    <property type="component" value="Unassembled WGS sequence"/>
</dbReference>
<dbReference type="OrthoDB" id="2829675at2"/>
<dbReference type="GO" id="GO:0016020">
    <property type="term" value="C:membrane"/>
    <property type="evidence" value="ECO:0007669"/>
    <property type="project" value="UniProtKB-SubCell"/>
</dbReference>
<accession>A0A4Y8Q5B9</accession>
<evidence type="ECO:0000256" key="4">
    <source>
        <dbReference type="ARBA" id="ARBA00022544"/>
    </source>
</evidence>
<evidence type="ECO:0000313" key="10">
    <source>
        <dbReference type="Proteomes" id="UP000298246"/>
    </source>
</evidence>
<proteinExistence type="inferred from homology"/>
<dbReference type="PANTHER" id="PTHR34975:SF2">
    <property type="entry name" value="SPORE GERMINATION PROTEIN A2"/>
    <property type="match status" value="1"/>
</dbReference>
<reference evidence="9 10" key="1">
    <citation type="submission" date="2017-03" db="EMBL/GenBank/DDBJ databases">
        <title>Isolation of Levoglucosan Utilizing Bacteria.</title>
        <authorList>
            <person name="Arya A.S."/>
        </authorList>
    </citation>
    <scope>NUCLEOTIDE SEQUENCE [LARGE SCALE GENOMIC DNA]</scope>
    <source>
        <strain evidence="9 10">MEC069</strain>
    </source>
</reference>
<feature type="transmembrane region" description="Helical" evidence="8">
    <location>
        <begin position="175"/>
        <end position="194"/>
    </location>
</feature>
<feature type="transmembrane region" description="Helical" evidence="8">
    <location>
        <begin position="314"/>
        <end position="334"/>
    </location>
</feature>
<feature type="transmembrane region" description="Helical" evidence="8">
    <location>
        <begin position="428"/>
        <end position="449"/>
    </location>
</feature>
<feature type="transmembrane region" description="Helical" evidence="8">
    <location>
        <begin position="135"/>
        <end position="155"/>
    </location>
</feature>
<feature type="transmembrane region" description="Helical" evidence="8">
    <location>
        <begin position="363"/>
        <end position="387"/>
    </location>
</feature>
<feature type="transmembrane region" description="Helical" evidence="8">
    <location>
        <begin position="106"/>
        <end position="129"/>
    </location>
</feature>
<keyword evidence="7 8" id="KW-0472">Membrane</keyword>
<evidence type="ECO:0008006" key="11">
    <source>
        <dbReference type="Google" id="ProtNLM"/>
    </source>
</evidence>
<gene>
    <name evidence="9" type="ORF">B5M42_07410</name>
</gene>
<feature type="transmembrane region" description="Helical" evidence="8">
    <location>
        <begin position="277"/>
        <end position="302"/>
    </location>
</feature>
<feature type="transmembrane region" description="Helical" evidence="8">
    <location>
        <begin position="485"/>
        <end position="506"/>
    </location>
</feature>
<dbReference type="GO" id="GO:0009847">
    <property type="term" value="P:spore germination"/>
    <property type="evidence" value="ECO:0007669"/>
    <property type="project" value="InterPro"/>
</dbReference>
<evidence type="ECO:0000256" key="3">
    <source>
        <dbReference type="ARBA" id="ARBA00022448"/>
    </source>
</evidence>
<evidence type="ECO:0000256" key="8">
    <source>
        <dbReference type="SAM" id="Phobius"/>
    </source>
</evidence>
<sequence length="546" mass="59652">MSQRTAIRIERHLSMSHPPAACARLYGGPLAPTADVRCLQHGVLCCRSAHTDAAGRQALALEFADAYPFFHSHDLPVGDPAGRPVTNIQKAVTHVDDKQVINQRQLAWLTASIISSGGVLTLQNVLIRISEMDAWFSYLLPVAYIFVIAAFFAYLSMRFPGKNLFEIAQLLLGRWGGAAVSLLLLFHFWMIVVRDVANLAKFSSTLLLHATPLEVIILLPALMLMYYGQTSVEVVARVNDLFYPLFVITVLLMPLLLANEIDGRLAMPLLTAAPGNLWSSSMLALGGAGDVFILGAFLHTICNASHIRSAIRHGALLGFFLLTLLLLLVILVLGPKMPGNFFYPTYNLVQMVHITDFLDRLDIIILTIWFPTIACKIIAIYMALLIGLGSLLKKHDYTVFNKPVSLLLTITCVLSFNSTTELLSFSNFGSIFIVLAYQPLIVLLLAVAAKLRKSAATAPKAYQASEHPPSQRSSTLGRKFTYKGWLWLGNGFMAGGLLFIVVGCLLGRQMPAAGIAGGVGYALCLTMTVLTTYMEVNRLKQSQAGG</sequence>
<keyword evidence="5 8" id="KW-0812">Transmembrane</keyword>
<dbReference type="EMBL" id="MYFO01000007">
    <property type="protein sequence ID" value="TFE89281.1"/>
    <property type="molecule type" value="Genomic_DNA"/>
</dbReference>
<evidence type="ECO:0000256" key="1">
    <source>
        <dbReference type="ARBA" id="ARBA00004141"/>
    </source>
</evidence>
<dbReference type="NCBIfam" id="TIGR00912">
    <property type="entry name" value="2A0309"/>
    <property type="match status" value="1"/>
</dbReference>
<comment type="subcellular location">
    <subcellularLocation>
        <location evidence="1">Membrane</location>
        <topology evidence="1">Multi-pass membrane protein</topology>
    </subcellularLocation>
</comment>
<keyword evidence="10" id="KW-1185">Reference proteome</keyword>